<evidence type="ECO:0000256" key="2">
    <source>
        <dbReference type="ARBA" id="ARBA00022801"/>
    </source>
</evidence>
<dbReference type="PANTHER" id="PTHR12341">
    <property type="entry name" value="5'-&gt;3' EXORIBONUCLEASE"/>
    <property type="match status" value="1"/>
</dbReference>
<keyword evidence="1" id="KW-0540">Nuclease</keyword>
<keyword evidence="9" id="KW-1185">Reference proteome</keyword>
<dbReference type="Pfam" id="PF17846">
    <property type="entry name" value="XRN_M"/>
    <property type="match status" value="1"/>
</dbReference>
<keyword evidence="2" id="KW-0378">Hydrolase</keyword>
<sequence length="522" mass="59697">MAERWRPELHTFHFPEGEMTITLKDVAILTGLPITGDAIIDSSRKPEDGWGPLIQQRLGFNMPTTTPVESHGHPPLNAGQVSIPWLVDHIQLEVNKGPDTPEDQVERYARVYLIGLVVWDPYPNEVVELHRLRHPEDQETWLCKPPPSDYDEVFQAVFMYIDRVFSIVRPRQLLYLAIDGVAPRAKMNQQRSRRFKTAKEVEDEASLKAESHESGENELPVEGQSKKLDSNVITPGTEFMELLSSALRYYINLRMNEEEGWKGIKVILSDASVPGEGEHKIMSYIRLQRNLPDFNPNTRHCLYGLDADLIMLALASHEIHFSVLREEVRKITSRDNGTKSGHDLGSFLTKSGISQQSPAFLDNLAHFISERKFQFLHVWILMYDLRIPDSTSDTDLERLIDDFVFMCLLVGNDFLLHIPSLAISEGAIDLLLMLYKKEFVRMGGYLTDSFKINLKRMEHFIQAVGSYESVIFRKRIKKGGSVDAQGSANGLKIDPAAEVEKYKEGLSWVMHYYYYYYEGVCS</sequence>
<dbReference type="Gene3D" id="3.40.50.12390">
    <property type="match status" value="2"/>
</dbReference>
<evidence type="ECO:0000256" key="1">
    <source>
        <dbReference type="ARBA" id="ARBA00022722"/>
    </source>
</evidence>
<dbReference type="InterPro" id="IPR019557">
    <property type="entry name" value="AminoTfrase-like_pln_mobile"/>
</dbReference>
<dbReference type="GO" id="GO:0004534">
    <property type="term" value="F:5'-3' RNA exonuclease activity"/>
    <property type="evidence" value="ECO:0007669"/>
    <property type="project" value="TreeGrafter"/>
</dbReference>
<dbReference type="InterPro" id="IPR027073">
    <property type="entry name" value="5_3_exoribonuclease"/>
</dbReference>
<dbReference type="CDD" id="cd18673">
    <property type="entry name" value="PIN_XRN1-2-like"/>
    <property type="match status" value="1"/>
</dbReference>
<evidence type="ECO:0000259" key="7">
    <source>
        <dbReference type="Pfam" id="PF17846"/>
    </source>
</evidence>
<reference evidence="8" key="1">
    <citation type="submission" date="2022-08" db="EMBL/GenBank/DDBJ databases">
        <authorList>
            <person name="Gutierrez-Valencia J."/>
        </authorList>
    </citation>
    <scope>NUCLEOTIDE SEQUENCE</scope>
</reference>
<feature type="domain" description="Xrn1 N-terminal" evidence="5">
    <location>
        <begin position="129"/>
        <end position="327"/>
    </location>
</feature>
<evidence type="ECO:0000256" key="3">
    <source>
        <dbReference type="ARBA" id="ARBA00022839"/>
    </source>
</evidence>
<evidence type="ECO:0000256" key="4">
    <source>
        <dbReference type="SAM" id="MobiDB-lite"/>
    </source>
</evidence>
<evidence type="ECO:0000259" key="5">
    <source>
        <dbReference type="Pfam" id="PF03159"/>
    </source>
</evidence>
<dbReference type="Proteomes" id="UP001154282">
    <property type="component" value="Unassembled WGS sequence"/>
</dbReference>
<feature type="domain" description="Aminotransferase-like plant mobile" evidence="6">
    <location>
        <begin position="1"/>
        <end position="59"/>
    </location>
</feature>
<evidence type="ECO:0000313" key="8">
    <source>
        <dbReference type="EMBL" id="CAI0559634.1"/>
    </source>
</evidence>
<name>A0AAV0RPU1_9ROSI</name>
<accession>A0AAV0RPU1</accession>
<organism evidence="8 9">
    <name type="scientific">Linum tenue</name>
    <dbReference type="NCBI Taxonomy" id="586396"/>
    <lineage>
        <taxon>Eukaryota</taxon>
        <taxon>Viridiplantae</taxon>
        <taxon>Streptophyta</taxon>
        <taxon>Embryophyta</taxon>
        <taxon>Tracheophyta</taxon>
        <taxon>Spermatophyta</taxon>
        <taxon>Magnoliopsida</taxon>
        <taxon>eudicotyledons</taxon>
        <taxon>Gunneridae</taxon>
        <taxon>Pentapetalae</taxon>
        <taxon>rosids</taxon>
        <taxon>fabids</taxon>
        <taxon>Malpighiales</taxon>
        <taxon>Linaceae</taxon>
        <taxon>Linum</taxon>
    </lineage>
</organism>
<evidence type="ECO:0000313" key="9">
    <source>
        <dbReference type="Proteomes" id="UP001154282"/>
    </source>
</evidence>
<dbReference type="GO" id="GO:0005634">
    <property type="term" value="C:nucleus"/>
    <property type="evidence" value="ECO:0007669"/>
    <property type="project" value="TreeGrafter"/>
</dbReference>
<dbReference type="GO" id="GO:0000956">
    <property type="term" value="P:nuclear-transcribed mRNA catabolic process"/>
    <property type="evidence" value="ECO:0007669"/>
    <property type="project" value="TreeGrafter"/>
</dbReference>
<protein>
    <submittedName>
        <fullName evidence="8">Uncharacterized protein</fullName>
    </submittedName>
</protein>
<proteinExistence type="predicted"/>
<dbReference type="PANTHER" id="PTHR12341:SF53">
    <property type="entry name" value="5'-3' EXORIBONUCLEASE"/>
    <property type="match status" value="1"/>
</dbReference>
<dbReference type="GO" id="GO:0003723">
    <property type="term" value="F:RNA binding"/>
    <property type="evidence" value="ECO:0007669"/>
    <property type="project" value="TreeGrafter"/>
</dbReference>
<dbReference type="EMBL" id="CAMGYJ010000011">
    <property type="protein sequence ID" value="CAI0559634.1"/>
    <property type="molecule type" value="Genomic_DNA"/>
</dbReference>
<gene>
    <name evidence="8" type="ORF">LITE_LOCUS49313</name>
</gene>
<evidence type="ECO:0000259" key="6">
    <source>
        <dbReference type="Pfam" id="PF10536"/>
    </source>
</evidence>
<keyword evidence="3" id="KW-0269">Exonuclease</keyword>
<feature type="compositionally biased region" description="Basic and acidic residues" evidence="4">
    <location>
        <begin position="197"/>
        <end position="215"/>
    </location>
</feature>
<comment type="caution">
    <text evidence="8">The sequence shown here is derived from an EMBL/GenBank/DDBJ whole genome shotgun (WGS) entry which is preliminary data.</text>
</comment>
<feature type="region of interest" description="Disordered" evidence="4">
    <location>
        <begin position="189"/>
        <end position="224"/>
    </location>
</feature>
<dbReference type="Pfam" id="PF10536">
    <property type="entry name" value="PMD"/>
    <property type="match status" value="1"/>
</dbReference>
<feature type="domain" description="Xrn1 helical" evidence="7">
    <location>
        <begin position="394"/>
        <end position="479"/>
    </location>
</feature>
<dbReference type="AlphaFoldDB" id="A0AAV0RPU1"/>
<dbReference type="InterPro" id="IPR041412">
    <property type="entry name" value="Xrn1_helical"/>
</dbReference>
<dbReference type="Pfam" id="PF03159">
    <property type="entry name" value="XRN_N"/>
    <property type="match status" value="1"/>
</dbReference>
<dbReference type="InterPro" id="IPR004859">
    <property type="entry name" value="Xrn1_N"/>
</dbReference>